<dbReference type="PANTHER" id="PTHR35372">
    <property type="entry name" value="ATP BINDING PROTEIN-RELATED"/>
    <property type="match status" value="1"/>
</dbReference>
<evidence type="ECO:0000313" key="3">
    <source>
        <dbReference type="EMBL" id="KKL80071.1"/>
    </source>
</evidence>
<dbReference type="Gene3D" id="3.40.50.300">
    <property type="entry name" value="P-loop containing nucleotide triphosphate hydrolases"/>
    <property type="match status" value="1"/>
</dbReference>
<dbReference type="InterPro" id="IPR027417">
    <property type="entry name" value="P-loop_NTPase"/>
</dbReference>
<dbReference type="InterPro" id="IPR051620">
    <property type="entry name" value="ORF904-like_C"/>
</dbReference>
<sequence length="327" mass="38877">MDKKERKKDDPTFKGLLEAREFFIKNFKNEEELFAEKLDKPTEDPEEAKRISLIMMCRDLYKEGILVFKKDGLDEVITNYYDKSELADKILNIQPLFYDKSKIWWLWNKEKFKWEIIDDVDVMNFVKKLSMANTIQSKERMEILEALKQEARKRKPKEMKKTWVQFHNLIVDVVSGEEFEANANFFITNPIPWKLHKLKYKETPIIDRIFEEWVGEDHVKTLKQIIAYCLIPDYPIHRIFCFIGGGLNGKSKFLELLIRFLGEENTTSTELDSLINLRFERTKLHRKLACIMGETNFNEISRTSMLKKLTGQDTIGFEYKNKDPFDD</sequence>
<evidence type="ECO:0000256" key="1">
    <source>
        <dbReference type="ARBA" id="ARBA00022801"/>
    </source>
</evidence>
<proteinExistence type="predicted"/>
<reference evidence="3" key="1">
    <citation type="journal article" date="2015" name="Nature">
        <title>Complex archaea that bridge the gap between prokaryotes and eukaryotes.</title>
        <authorList>
            <person name="Spang A."/>
            <person name="Saw J.H."/>
            <person name="Jorgensen S.L."/>
            <person name="Zaremba-Niedzwiedzka K."/>
            <person name="Martijn J."/>
            <person name="Lind A.E."/>
            <person name="van Eijk R."/>
            <person name="Schleper C."/>
            <person name="Guy L."/>
            <person name="Ettema T.J."/>
        </authorList>
    </citation>
    <scope>NUCLEOTIDE SEQUENCE</scope>
</reference>
<evidence type="ECO:0000259" key="2">
    <source>
        <dbReference type="Pfam" id="PF19263"/>
    </source>
</evidence>
<dbReference type="AlphaFoldDB" id="A0A0F9FNL7"/>
<keyword evidence="1" id="KW-0378">Hydrolase</keyword>
<name>A0A0F9FNL7_9ZZZZ</name>
<protein>
    <recommendedName>
        <fullName evidence="2">NrS-1 polymerase-like helicase domain-containing protein</fullName>
    </recommendedName>
</protein>
<dbReference type="PANTHER" id="PTHR35372:SF2">
    <property type="entry name" value="SF3 HELICASE DOMAIN-CONTAINING PROTEIN"/>
    <property type="match status" value="1"/>
</dbReference>
<feature type="domain" description="NrS-1 polymerase-like helicase" evidence="2">
    <location>
        <begin position="243"/>
        <end position="325"/>
    </location>
</feature>
<comment type="caution">
    <text evidence="3">The sequence shown here is derived from an EMBL/GenBank/DDBJ whole genome shotgun (WGS) entry which is preliminary data.</text>
</comment>
<gene>
    <name evidence="3" type="ORF">LCGC14_2008450</name>
</gene>
<dbReference type="EMBL" id="LAZR01022967">
    <property type="protein sequence ID" value="KKL80071.1"/>
    <property type="molecule type" value="Genomic_DNA"/>
</dbReference>
<dbReference type="InterPro" id="IPR045455">
    <property type="entry name" value="NrS-1_pol-like_helicase"/>
</dbReference>
<dbReference type="GO" id="GO:0016787">
    <property type="term" value="F:hydrolase activity"/>
    <property type="evidence" value="ECO:0007669"/>
    <property type="project" value="UniProtKB-KW"/>
</dbReference>
<dbReference type="Pfam" id="PF19263">
    <property type="entry name" value="DUF5906"/>
    <property type="match status" value="1"/>
</dbReference>
<organism evidence="3">
    <name type="scientific">marine sediment metagenome</name>
    <dbReference type="NCBI Taxonomy" id="412755"/>
    <lineage>
        <taxon>unclassified sequences</taxon>
        <taxon>metagenomes</taxon>
        <taxon>ecological metagenomes</taxon>
    </lineage>
</organism>
<accession>A0A0F9FNL7</accession>
<dbReference type="SUPFAM" id="SSF52540">
    <property type="entry name" value="P-loop containing nucleoside triphosphate hydrolases"/>
    <property type="match status" value="1"/>
</dbReference>